<dbReference type="EMBL" id="CAKM01000228">
    <property type="protein sequence ID" value="CCJ29988.1"/>
    <property type="molecule type" value="Genomic_DNA"/>
</dbReference>
<sequence>MRPQRPSKASISRTKIPLPMPPNAGLHDEKKPILLILCVKITVFNPLLATAHAASQPAWPPPITTTSNVRIPSILVKKRR</sequence>
<evidence type="ECO:0000256" key="1">
    <source>
        <dbReference type="SAM" id="MobiDB-lite"/>
    </source>
</evidence>
<comment type="caution">
    <text evidence="2">The sequence shown here is derived from an EMBL/GenBank/DDBJ whole genome shotgun (WGS) entry which is preliminary data.</text>
</comment>
<reference evidence="2 4" key="1">
    <citation type="journal article" date="2012" name="MBio">
        <title>De novo assembly of the Pneumocystis jirovecii genome from a single bronchoalveolar lavage fluid specimen from a patient.</title>
        <authorList>
            <person name="Cisse O.H."/>
            <person name="Pagni M."/>
            <person name="Hauser P.M."/>
        </authorList>
    </citation>
    <scope>NUCLEOTIDE SEQUENCE [LARGE SCALE GENOMIC DNA]</scope>
    <source>
        <strain evidence="2 4">SE8</strain>
    </source>
</reference>
<name>L0PCA6_PNEJI</name>
<evidence type="ECO:0000313" key="4">
    <source>
        <dbReference type="Proteomes" id="UP000010422"/>
    </source>
</evidence>
<evidence type="ECO:0000313" key="3">
    <source>
        <dbReference type="EMBL" id="CCJ30262.1"/>
    </source>
</evidence>
<protein>
    <submittedName>
        <fullName evidence="2">Uncharacterized protein</fullName>
    </submittedName>
</protein>
<accession>L0PCA6</accession>
<dbReference type="VEuPathDB" id="FungiDB:PNEJI1_000204"/>
<dbReference type="EMBL" id="CAKM01000242">
    <property type="protein sequence ID" value="CCJ30262.1"/>
    <property type="molecule type" value="Genomic_DNA"/>
</dbReference>
<feature type="region of interest" description="Disordered" evidence="1">
    <location>
        <begin position="1"/>
        <end position="25"/>
    </location>
</feature>
<evidence type="ECO:0000313" key="2">
    <source>
        <dbReference type="EMBL" id="CCJ29988.1"/>
    </source>
</evidence>
<dbReference type="Proteomes" id="UP000010422">
    <property type="component" value="Unassembled WGS sequence"/>
</dbReference>
<dbReference type="AlphaFoldDB" id="L0PCA6"/>
<organism evidence="4">
    <name type="scientific">Pneumocystis jirovecii</name>
    <name type="common">Human pneumocystis pneumonia agent</name>
    <dbReference type="NCBI Taxonomy" id="42068"/>
    <lineage>
        <taxon>Eukaryota</taxon>
        <taxon>Fungi</taxon>
        <taxon>Dikarya</taxon>
        <taxon>Ascomycota</taxon>
        <taxon>Taphrinomycotina</taxon>
        <taxon>Pneumocystomycetes</taxon>
        <taxon>Pneumocystaceae</taxon>
        <taxon>Pneumocystis</taxon>
    </lineage>
</organism>
<proteinExistence type="predicted"/>
<gene>
    <name evidence="3" type="ORF">PNEJI1_000204</name>
    <name evidence="2" type="ORF">PNEJI1_000896</name>
</gene>
<dbReference type="VEuPathDB" id="FungiDB:PNEJI1_000896"/>